<keyword evidence="2" id="KW-1185">Reference proteome</keyword>
<gene>
    <name evidence="1" type="ORF">BJ138DRAFT_1112154</name>
</gene>
<proteinExistence type="predicted"/>
<dbReference type="Proteomes" id="UP000790377">
    <property type="component" value="Unassembled WGS sequence"/>
</dbReference>
<organism evidence="1 2">
    <name type="scientific">Hygrophoropsis aurantiaca</name>
    <dbReference type="NCBI Taxonomy" id="72124"/>
    <lineage>
        <taxon>Eukaryota</taxon>
        <taxon>Fungi</taxon>
        <taxon>Dikarya</taxon>
        <taxon>Basidiomycota</taxon>
        <taxon>Agaricomycotina</taxon>
        <taxon>Agaricomycetes</taxon>
        <taxon>Agaricomycetidae</taxon>
        <taxon>Boletales</taxon>
        <taxon>Coniophorineae</taxon>
        <taxon>Hygrophoropsidaceae</taxon>
        <taxon>Hygrophoropsis</taxon>
    </lineage>
</organism>
<accession>A0ACB8AJG7</accession>
<reference evidence="1" key="1">
    <citation type="journal article" date="2021" name="New Phytol.">
        <title>Evolutionary innovations through gain and loss of genes in the ectomycorrhizal Boletales.</title>
        <authorList>
            <person name="Wu G."/>
            <person name="Miyauchi S."/>
            <person name="Morin E."/>
            <person name="Kuo A."/>
            <person name="Drula E."/>
            <person name="Varga T."/>
            <person name="Kohler A."/>
            <person name="Feng B."/>
            <person name="Cao Y."/>
            <person name="Lipzen A."/>
            <person name="Daum C."/>
            <person name="Hundley H."/>
            <person name="Pangilinan J."/>
            <person name="Johnson J."/>
            <person name="Barry K."/>
            <person name="LaButti K."/>
            <person name="Ng V."/>
            <person name="Ahrendt S."/>
            <person name="Min B."/>
            <person name="Choi I.G."/>
            <person name="Park H."/>
            <person name="Plett J.M."/>
            <person name="Magnuson J."/>
            <person name="Spatafora J.W."/>
            <person name="Nagy L.G."/>
            <person name="Henrissat B."/>
            <person name="Grigoriev I.V."/>
            <person name="Yang Z.L."/>
            <person name="Xu J."/>
            <person name="Martin F.M."/>
        </authorList>
    </citation>
    <scope>NUCLEOTIDE SEQUENCE</scope>
    <source>
        <strain evidence="1">ATCC 28755</strain>
    </source>
</reference>
<dbReference type="EMBL" id="MU267646">
    <property type="protein sequence ID" value="KAH7912692.1"/>
    <property type="molecule type" value="Genomic_DNA"/>
</dbReference>
<comment type="caution">
    <text evidence="1">The sequence shown here is derived from an EMBL/GenBank/DDBJ whole genome shotgun (WGS) entry which is preliminary data.</text>
</comment>
<protein>
    <submittedName>
        <fullName evidence="1">Uncharacterized protein</fullName>
    </submittedName>
</protein>
<evidence type="ECO:0000313" key="1">
    <source>
        <dbReference type="EMBL" id="KAH7912692.1"/>
    </source>
</evidence>
<evidence type="ECO:0000313" key="2">
    <source>
        <dbReference type="Proteomes" id="UP000790377"/>
    </source>
</evidence>
<name>A0ACB8AJG7_9AGAM</name>
<sequence>MSSIGPQIPAHLLPTASNNEEEEEDDDYTPALPPDLLATRTQPTSTSTSTSTPPESESQPQPPRQLRQPTAATPQPPRRTLGPSFPSSNPDDDSDDDVGPKPLPSWLVGEPETERSGVQEFLEREERLRLKAEEDKKPKKPVRDEWMLVPPKKGDLLGSLDPTKLKARQFARTAQPDRDASSSLWTETPAERQQRIADEVAGRKRRAVDVASSSKEEDDDARKRRRRDEEIRRGVEEHTRRSRGVALVDVHAKGKKGDGEDGDEDGEKPAGIWDHARDMSVGGRLMDDSQRRKMLADAKGLGERFGSGRSGGFL</sequence>